<dbReference type="PANTHER" id="PTHR33710">
    <property type="entry name" value="BNAC02G09200D PROTEIN"/>
    <property type="match status" value="1"/>
</dbReference>
<comment type="caution">
    <text evidence="1">The sequence shown here is derived from an EMBL/GenBank/DDBJ whole genome shotgun (WGS) entry which is preliminary data.</text>
</comment>
<dbReference type="SUPFAM" id="SSF56219">
    <property type="entry name" value="DNase I-like"/>
    <property type="match status" value="1"/>
</dbReference>
<accession>A0AAW1VUB7</accession>
<protein>
    <recommendedName>
        <fullName evidence="3">Endonuclease/exonuclease/phosphatase domain-containing protein</fullName>
    </recommendedName>
</protein>
<dbReference type="InterPro" id="IPR036691">
    <property type="entry name" value="Endo/exonu/phosph_ase_sf"/>
</dbReference>
<gene>
    <name evidence="1" type="ORF">M0R45_035845</name>
</gene>
<keyword evidence="2" id="KW-1185">Reference proteome</keyword>
<organism evidence="1 2">
    <name type="scientific">Rubus argutus</name>
    <name type="common">Southern blackberry</name>
    <dbReference type="NCBI Taxonomy" id="59490"/>
    <lineage>
        <taxon>Eukaryota</taxon>
        <taxon>Viridiplantae</taxon>
        <taxon>Streptophyta</taxon>
        <taxon>Embryophyta</taxon>
        <taxon>Tracheophyta</taxon>
        <taxon>Spermatophyta</taxon>
        <taxon>Magnoliopsida</taxon>
        <taxon>eudicotyledons</taxon>
        <taxon>Gunneridae</taxon>
        <taxon>Pentapetalae</taxon>
        <taxon>rosids</taxon>
        <taxon>fabids</taxon>
        <taxon>Rosales</taxon>
        <taxon>Rosaceae</taxon>
        <taxon>Rosoideae</taxon>
        <taxon>Rosoideae incertae sedis</taxon>
        <taxon>Rubus</taxon>
    </lineage>
</organism>
<reference evidence="1 2" key="1">
    <citation type="journal article" date="2023" name="G3 (Bethesda)">
        <title>A chromosome-length genome assembly and annotation of blackberry (Rubus argutus, cv. 'Hillquist').</title>
        <authorList>
            <person name="Bruna T."/>
            <person name="Aryal R."/>
            <person name="Dudchenko O."/>
            <person name="Sargent D.J."/>
            <person name="Mead D."/>
            <person name="Buti M."/>
            <person name="Cavallini A."/>
            <person name="Hytonen T."/>
            <person name="Andres J."/>
            <person name="Pham M."/>
            <person name="Weisz D."/>
            <person name="Mascagni F."/>
            <person name="Usai G."/>
            <person name="Natali L."/>
            <person name="Bassil N."/>
            <person name="Fernandez G.E."/>
            <person name="Lomsadze A."/>
            <person name="Armour M."/>
            <person name="Olukolu B."/>
            <person name="Poorten T."/>
            <person name="Britton C."/>
            <person name="Davik J."/>
            <person name="Ashrafi H."/>
            <person name="Aiden E.L."/>
            <person name="Borodovsky M."/>
            <person name="Worthington M."/>
        </authorList>
    </citation>
    <scope>NUCLEOTIDE SEQUENCE [LARGE SCALE GENOMIC DNA]</scope>
    <source>
        <strain evidence="1">PI 553951</strain>
    </source>
</reference>
<dbReference type="PANTHER" id="PTHR33710:SF77">
    <property type="entry name" value="DNASE I-LIKE SUPERFAMILY PROTEIN"/>
    <property type="match status" value="1"/>
</dbReference>
<name>A0AAW1VUB7_RUBAR</name>
<evidence type="ECO:0008006" key="3">
    <source>
        <dbReference type="Google" id="ProtNLM"/>
    </source>
</evidence>
<dbReference type="EMBL" id="JBEDUW010000007">
    <property type="protein sequence ID" value="KAK9911968.1"/>
    <property type="molecule type" value="Genomic_DNA"/>
</dbReference>
<proteinExistence type="predicted"/>
<dbReference type="Proteomes" id="UP001457282">
    <property type="component" value="Unassembled WGS sequence"/>
</dbReference>
<sequence>MLTVLYASPTKSVRSNLWNYLEHVVSVHQLPWIFIGDFNELYSSADKNFGTMHGRIGGLKKWVDQNSMIDMGFIGFRFTWSNNRIKERLDIAFCTCEWRSCFPEAFIRHLAKMKSDHCPLLLQLQSNNTVNRAATPFRFQAMWMTHNEFAPYVDNTWKTSSAPLLKKLLLFQMLYRIGTTTPLLEVELISEYETLRNQENLFGKQKSRDKWLHGGDRNTKFFHLTTLVRRRRNKIEGLFDAAGQWQTKAHTLKTIAVNFFQDLFSEPTPDDSRFMIPWLFPSLETDDHHRLCCPIDMLEVKTAMFSIGGFKAPGYDGFPAGFYQNFWPLYAAEVFSIVHNAFSSGEIPLV</sequence>
<dbReference type="AlphaFoldDB" id="A0AAW1VUB7"/>
<dbReference type="Gene3D" id="3.60.10.10">
    <property type="entry name" value="Endonuclease/exonuclease/phosphatase"/>
    <property type="match status" value="1"/>
</dbReference>
<evidence type="ECO:0000313" key="1">
    <source>
        <dbReference type="EMBL" id="KAK9911968.1"/>
    </source>
</evidence>
<evidence type="ECO:0000313" key="2">
    <source>
        <dbReference type="Proteomes" id="UP001457282"/>
    </source>
</evidence>